<evidence type="ECO:0000256" key="1">
    <source>
        <dbReference type="SAM" id="MobiDB-lite"/>
    </source>
</evidence>
<reference evidence="2 3" key="1">
    <citation type="submission" date="2019-10" db="EMBL/GenBank/DDBJ databases">
        <title>Assembly and Annotation for the nematode Trichostrongylus colubriformis.</title>
        <authorList>
            <person name="Martin J."/>
        </authorList>
    </citation>
    <scope>NUCLEOTIDE SEQUENCE [LARGE SCALE GENOMIC DNA]</scope>
    <source>
        <strain evidence="2">G859</strain>
        <tissue evidence="2">Whole worm</tissue>
    </source>
</reference>
<accession>A0AAN8IQ28</accession>
<evidence type="ECO:0000313" key="3">
    <source>
        <dbReference type="Proteomes" id="UP001331761"/>
    </source>
</evidence>
<organism evidence="2 3">
    <name type="scientific">Trichostrongylus colubriformis</name>
    <name type="common">Black scour worm</name>
    <dbReference type="NCBI Taxonomy" id="6319"/>
    <lineage>
        <taxon>Eukaryota</taxon>
        <taxon>Metazoa</taxon>
        <taxon>Ecdysozoa</taxon>
        <taxon>Nematoda</taxon>
        <taxon>Chromadorea</taxon>
        <taxon>Rhabditida</taxon>
        <taxon>Rhabditina</taxon>
        <taxon>Rhabditomorpha</taxon>
        <taxon>Strongyloidea</taxon>
        <taxon>Trichostrongylidae</taxon>
        <taxon>Trichostrongylus</taxon>
    </lineage>
</organism>
<feature type="compositionally biased region" description="Basic and acidic residues" evidence="1">
    <location>
        <begin position="52"/>
        <end position="83"/>
    </location>
</feature>
<protein>
    <submittedName>
        <fullName evidence="2">Uncharacterized protein</fullName>
    </submittedName>
</protein>
<comment type="caution">
    <text evidence="2">The sequence shown here is derived from an EMBL/GenBank/DDBJ whole genome shotgun (WGS) entry which is preliminary data.</text>
</comment>
<feature type="region of interest" description="Disordered" evidence="1">
    <location>
        <begin position="1"/>
        <end position="83"/>
    </location>
</feature>
<proteinExistence type="predicted"/>
<name>A0AAN8IQ28_TRICO</name>
<feature type="compositionally biased region" description="Basic and acidic residues" evidence="1">
    <location>
        <begin position="15"/>
        <end position="33"/>
    </location>
</feature>
<gene>
    <name evidence="2" type="ORF">GCK32_009883</name>
</gene>
<dbReference type="Proteomes" id="UP001331761">
    <property type="component" value="Unassembled WGS sequence"/>
</dbReference>
<dbReference type="EMBL" id="WIXE01006061">
    <property type="protein sequence ID" value="KAK5981646.1"/>
    <property type="molecule type" value="Genomic_DNA"/>
</dbReference>
<sequence length="196" mass="22402">MIAGLQRHQRAFSRNGDRGDSGKRQLGKQDDSPFNKNAGGSTAAAMLNQMRNGDDMEGRHKGDNGQGRKEDRKGDESSFKNGKNREQILQQVSVWVNRVLDMGAPALVTEFHMAQRPDKAMYSSFLHSDNYNSNIMSGVEIAHRARHAKQYLYVHRVLLAYFLEKYRSRFEHILENGGEEKYRQWCADYKKATGCD</sequence>
<keyword evidence="3" id="KW-1185">Reference proteome</keyword>
<dbReference type="AlphaFoldDB" id="A0AAN8IQ28"/>
<evidence type="ECO:0000313" key="2">
    <source>
        <dbReference type="EMBL" id="KAK5981646.1"/>
    </source>
</evidence>